<sequence>MADGIGSLGFELAEICVAESVDRARSVLQVLMNATGAVAGLLAGPDGVRTGPVLAVQEYSPPLVEAITGDFTRGPSYRALADDPVRPLRSWRDVGEEFVSSAMTRDLLIPAGYRGGVSMRIVDETDGYVGDLHLSTTCRSRPTESGMVALHRVRPILAGLCRSELPRTEPVHGTGDDASVQTVARLIVCSDGCVETLLAPGGPEGSRLRALAASLSRVRDRRDVRCLWSAADGRPFRVQVRYFPDGASVTVLDAPVPYGLTHRETEVLSYVWAGLSNYSISIRTGVRERTVAAHVSSILAKTGTSSRARAAVLAEREGLVWAGLLAN</sequence>
<dbReference type="SUPFAM" id="SSF46894">
    <property type="entry name" value="C-terminal effector domain of the bipartite response regulators"/>
    <property type="match status" value="1"/>
</dbReference>
<evidence type="ECO:0000256" key="2">
    <source>
        <dbReference type="ARBA" id="ARBA00023125"/>
    </source>
</evidence>
<gene>
    <name evidence="5" type="ORF">GSI01S_40_00260</name>
</gene>
<dbReference type="Pfam" id="PF00196">
    <property type="entry name" value="GerE"/>
    <property type="match status" value="1"/>
</dbReference>
<dbReference type="GO" id="GO:0003677">
    <property type="term" value="F:DNA binding"/>
    <property type="evidence" value="ECO:0007669"/>
    <property type="project" value="UniProtKB-KW"/>
</dbReference>
<keyword evidence="6" id="KW-1185">Reference proteome</keyword>
<evidence type="ECO:0000256" key="1">
    <source>
        <dbReference type="ARBA" id="ARBA00023015"/>
    </source>
</evidence>
<proteinExistence type="predicted"/>
<reference evidence="5 6" key="1">
    <citation type="submission" date="2012-12" db="EMBL/GenBank/DDBJ databases">
        <title>Whole genome shotgun sequence of Gordonia sihwensis NBRC 108236.</title>
        <authorList>
            <person name="Yoshida I."/>
            <person name="Hosoyama A."/>
            <person name="Tsuchikane K."/>
            <person name="Ando Y."/>
            <person name="Baba S."/>
            <person name="Ohji S."/>
            <person name="Hamada M."/>
            <person name="Tamura T."/>
            <person name="Yamazoe A."/>
            <person name="Yamazaki S."/>
            <person name="Fujita N."/>
        </authorList>
    </citation>
    <scope>NUCLEOTIDE SEQUENCE [LARGE SCALE GENOMIC DNA]</scope>
    <source>
        <strain evidence="5 6">NBRC 108236</strain>
    </source>
</reference>
<keyword evidence="1" id="KW-0805">Transcription regulation</keyword>
<feature type="domain" description="HTH luxR-type" evidence="4">
    <location>
        <begin position="251"/>
        <end position="318"/>
    </location>
</feature>
<dbReference type="eggNOG" id="COG2197">
    <property type="taxonomic scope" value="Bacteria"/>
</dbReference>
<dbReference type="AlphaFoldDB" id="L7LNH6"/>
<name>L7LNH6_9ACTN</name>
<evidence type="ECO:0000313" key="5">
    <source>
        <dbReference type="EMBL" id="GAC62685.1"/>
    </source>
</evidence>
<comment type="caution">
    <text evidence="5">The sequence shown here is derived from an EMBL/GenBank/DDBJ whole genome shotgun (WGS) entry which is preliminary data.</text>
</comment>
<evidence type="ECO:0000256" key="3">
    <source>
        <dbReference type="ARBA" id="ARBA00023163"/>
    </source>
</evidence>
<dbReference type="InterPro" id="IPR016032">
    <property type="entry name" value="Sig_transdc_resp-reg_C-effctor"/>
</dbReference>
<dbReference type="PRINTS" id="PR00038">
    <property type="entry name" value="HTHLUXR"/>
</dbReference>
<dbReference type="RefSeq" id="WP_006898101.1">
    <property type="nucleotide sequence ID" value="NZ_BANU01000040.1"/>
</dbReference>
<dbReference type="PROSITE" id="PS00622">
    <property type="entry name" value="HTH_LUXR_1"/>
    <property type="match status" value="1"/>
</dbReference>
<dbReference type="EMBL" id="BANU01000040">
    <property type="protein sequence ID" value="GAC62685.1"/>
    <property type="molecule type" value="Genomic_DNA"/>
</dbReference>
<dbReference type="InterPro" id="IPR000792">
    <property type="entry name" value="Tscrpt_reg_LuxR_C"/>
</dbReference>
<dbReference type="PROSITE" id="PS50043">
    <property type="entry name" value="HTH_LUXR_2"/>
    <property type="match status" value="1"/>
</dbReference>
<dbReference type="SMART" id="SM00421">
    <property type="entry name" value="HTH_LUXR"/>
    <property type="match status" value="1"/>
</dbReference>
<evidence type="ECO:0000313" key="6">
    <source>
        <dbReference type="Proteomes" id="UP000035083"/>
    </source>
</evidence>
<accession>L7LNH6</accession>
<protein>
    <recommendedName>
        <fullName evidence="4">HTH luxR-type domain-containing protein</fullName>
    </recommendedName>
</protein>
<evidence type="ECO:0000259" key="4">
    <source>
        <dbReference type="PROSITE" id="PS50043"/>
    </source>
</evidence>
<dbReference type="GO" id="GO:0006355">
    <property type="term" value="P:regulation of DNA-templated transcription"/>
    <property type="evidence" value="ECO:0007669"/>
    <property type="project" value="InterPro"/>
</dbReference>
<dbReference type="Gene3D" id="1.10.10.10">
    <property type="entry name" value="Winged helix-like DNA-binding domain superfamily/Winged helix DNA-binding domain"/>
    <property type="match status" value="1"/>
</dbReference>
<dbReference type="PANTHER" id="PTHR44688">
    <property type="entry name" value="DNA-BINDING TRANSCRIPTIONAL ACTIVATOR DEVR_DOSR"/>
    <property type="match status" value="1"/>
</dbReference>
<keyword evidence="2" id="KW-0238">DNA-binding</keyword>
<organism evidence="5 6">
    <name type="scientific">Gordonia sihwensis NBRC 108236</name>
    <dbReference type="NCBI Taxonomy" id="1223544"/>
    <lineage>
        <taxon>Bacteria</taxon>
        <taxon>Bacillati</taxon>
        <taxon>Actinomycetota</taxon>
        <taxon>Actinomycetes</taxon>
        <taxon>Mycobacteriales</taxon>
        <taxon>Gordoniaceae</taxon>
        <taxon>Gordonia</taxon>
    </lineage>
</organism>
<dbReference type="InterPro" id="IPR036388">
    <property type="entry name" value="WH-like_DNA-bd_sf"/>
</dbReference>
<dbReference type="Proteomes" id="UP000035083">
    <property type="component" value="Unassembled WGS sequence"/>
</dbReference>
<keyword evidence="3" id="KW-0804">Transcription</keyword>
<dbReference type="PANTHER" id="PTHR44688:SF16">
    <property type="entry name" value="DNA-BINDING TRANSCRIPTIONAL ACTIVATOR DEVR_DOSR"/>
    <property type="match status" value="1"/>
</dbReference>
<dbReference type="CDD" id="cd06170">
    <property type="entry name" value="LuxR_C_like"/>
    <property type="match status" value="1"/>
</dbReference>